<comment type="caution">
    <text evidence="1">The sequence shown here is derived from an EMBL/GenBank/DDBJ whole genome shotgun (WGS) entry which is preliminary data.</text>
</comment>
<protein>
    <submittedName>
        <fullName evidence="1">Uncharacterized protein</fullName>
    </submittedName>
</protein>
<organism evidence="1 2">
    <name type="scientific">Dorea longicatena DSM 13814</name>
    <dbReference type="NCBI Taxonomy" id="411462"/>
    <lineage>
        <taxon>Bacteria</taxon>
        <taxon>Bacillati</taxon>
        <taxon>Bacillota</taxon>
        <taxon>Clostridia</taxon>
        <taxon>Lachnospirales</taxon>
        <taxon>Lachnospiraceae</taxon>
        <taxon>Dorea</taxon>
    </lineage>
</organism>
<dbReference type="Proteomes" id="UP000004016">
    <property type="component" value="Unassembled WGS sequence"/>
</dbReference>
<gene>
    <name evidence="1" type="ORF">DORLON_01333</name>
</gene>
<accession>A6BGB1</accession>
<dbReference type="AlphaFoldDB" id="A6BGB1"/>
<sequence length="194" mass="22644">MDSAEFRFCTIQLSLKNSHLLENGFEYRSAFRHSCGFLLSFFRGLRHDQIQDFFGERNNHASGQCQKSICPLAWIMAFQGQSYLHHSKSKQNQADGTNQREDECRQVIDNGQRISGCECGRCSDRYGQYQCHIKTHPLFLFSPHRHRGCHFFSCILFCSIFFSCEKFLQYTSLQSIKKLLFTKNVLGRQQFVVV</sequence>
<dbReference type="HOGENOM" id="CLU_1400575_0_0_9"/>
<reference evidence="1 2" key="2">
    <citation type="submission" date="2007-04" db="EMBL/GenBank/DDBJ databases">
        <title>Draft genome sequence of Dorea longicatena (DSM 13814).</title>
        <authorList>
            <person name="Sudarsanam P."/>
            <person name="Ley R."/>
            <person name="Guruge J."/>
            <person name="Turnbaugh P.J."/>
            <person name="Mahowald M."/>
            <person name="Liep D."/>
            <person name="Gordon J."/>
        </authorList>
    </citation>
    <scope>NUCLEOTIDE SEQUENCE [LARGE SCALE GENOMIC DNA]</scope>
    <source>
        <strain evidence="1 2">DSM 13814</strain>
    </source>
</reference>
<proteinExistence type="predicted"/>
<reference evidence="1 2" key="1">
    <citation type="submission" date="2007-03" db="EMBL/GenBank/DDBJ databases">
        <authorList>
            <person name="Fulton L."/>
            <person name="Clifton S."/>
            <person name="Fulton B."/>
            <person name="Xu J."/>
            <person name="Minx P."/>
            <person name="Pepin K.H."/>
            <person name="Johnson M."/>
            <person name="Thiruvilangam P."/>
            <person name="Bhonagiri V."/>
            <person name="Nash W.E."/>
            <person name="Mardis E.R."/>
            <person name="Wilson R.K."/>
        </authorList>
    </citation>
    <scope>NUCLEOTIDE SEQUENCE [LARGE SCALE GENOMIC DNA]</scope>
    <source>
        <strain evidence="1 2">DSM 13814</strain>
    </source>
</reference>
<evidence type="ECO:0000313" key="1">
    <source>
        <dbReference type="EMBL" id="EDM63322.1"/>
    </source>
</evidence>
<dbReference type="EMBL" id="AAXB02000005">
    <property type="protein sequence ID" value="EDM63322.1"/>
    <property type="molecule type" value="Genomic_DNA"/>
</dbReference>
<evidence type="ECO:0000313" key="2">
    <source>
        <dbReference type="Proteomes" id="UP000004016"/>
    </source>
</evidence>
<name>A6BGB1_9FIRM</name>